<evidence type="ECO:0000313" key="1">
    <source>
        <dbReference type="EMBL" id="CAB4223141.1"/>
    </source>
</evidence>
<proteinExistence type="predicted"/>
<accession>A0A6J5T7R8</accession>
<reference evidence="1" key="1">
    <citation type="submission" date="2020-05" db="EMBL/GenBank/DDBJ databases">
        <authorList>
            <person name="Chiriac C."/>
            <person name="Salcher M."/>
            <person name="Ghai R."/>
            <person name="Kavagutti S V."/>
        </authorList>
    </citation>
    <scope>NUCLEOTIDE SEQUENCE</scope>
</reference>
<gene>
    <name evidence="1" type="ORF">UFOVP1665_11</name>
</gene>
<organism evidence="1">
    <name type="scientific">uncultured Caudovirales phage</name>
    <dbReference type="NCBI Taxonomy" id="2100421"/>
    <lineage>
        <taxon>Viruses</taxon>
        <taxon>Duplodnaviria</taxon>
        <taxon>Heunggongvirae</taxon>
        <taxon>Uroviricota</taxon>
        <taxon>Caudoviricetes</taxon>
        <taxon>Peduoviridae</taxon>
        <taxon>Maltschvirus</taxon>
        <taxon>Maltschvirus maltsch</taxon>
    </lineage>
</organism>
<name>A0A6J5T7R8_9CAUD</name>
<dbReference type="EMBL" id="LR797530">
    <property type="protein sequence ID" value="CAB4223141.1"/>
    <property type="molecule type" value="Genomic_DNA"/>
</dbReference>
<sequence length="60" mass="6531">MSHLKPMLASWGRSFLAAAIATYTVQGLNWKALLASGLSAIFPVILRWANPNDVTFGVKQ</sequence>
<protein>
    <submittedName>
        <fullName evidence="1">Uncharacterized protein</fullName>
    </submittedName>
</protein>